<dbReference type="InterPro" id="IPR036390">
    <property type="entry name" value="WH_DNA-bd_sf"/>
</dbReference>
<reference evidence="1 2" key="1">
    <citation type="submission" date="2019-04" db="EMBL/GenBank/DDBJ databases">
        <authorList>
            <person name="Embree M."/>
            <person name="Gaffney J.R."/>
        </authorList>
    </citation>
    <scope>NUCLEOTIDE SEQUENCE [LARGE SCALE GENOMIC DNA]</scope>
    <source>
        <strain evidence="1 2">JE7A12</strain>
    </source>
</reference>
<evidence type="ECO:0008006" key="3">
    <source>
        <dbReference type="Google" id="ProtNLM"/>
    </source>
</evidence>
<accession>A0A4P8XY26</accession>
<dbReference type="InterPro" id="IPR036388">
    <property type="entry name" value="WH-like_DNA-bd_sf"/>
</dbReference>
<dbReference type="Gene3D" id="1.10.10.10">
    <property type="entry name" value="Winged helix-like DNA-binding domain superfamily/Winged helix DNA-binding domain"/>
    <property type="match status" value="1"/>
</dbReference>
<organism evidence="1 2">
    <name type="scientific">Ruminococcus bovis</name>
    <dbReference type="NCBI Taxonomy" id="2564099"/>
    <lineage>
        <taxon>Bacteria</taxon>
        <taxon>Bacillati</taxon>
        <taxon>Bacillota</taxon>
        <taxon>Clostridia</taxon>
        <taxon>Eubacteriales</taxon>
        <taxon>Oscillospiraceae</taxon>
        <taxon>Ruminococcus</taxon>
    </lineage>
</organism>
<dbReference type="OrthoDB" id="9799663at2"/>
<protein>
    <recommendedName>
        <fullName evidence="3">MarR family transcriptional regulator</fullName>
    </recommendedName>
</protein>
<evidence type="ECO:0000313" key="1">
    <source>
        <dbReference type="EMBL" id="QCT07089.1"/>
    </source>
</evidence>
<dbReference type="EMBL" id="CP039381">
    <property type="protein sequence ID" value="QCT07089.1"/>
    <property type="molecule type" value="Genomic_DNA"/>
</dbReference>
<sequence>MMDEKFLHDTGVEVMRVVKTTLKAYRTFSKLSVEGEKVSVCGLQILTTLRYYPELNTVSDLADSLEFSKGLISREVETLRKGNYVTTSVDEKNRRVLRIFINKEVAEPVILKRKEKLFNLIHQVTDGIADEDIEKYRELNKIFLDKVTKVDFDKEVDTSNFDLQKFI</sequence>
<evidence type="ECO:0000313" key="2">
    <source>
        <dbReference type="Proteomes" id="UP000301475"/>
    </source>
</evidence>
<dbReference type="KEGG" id="ruj:E5Z56_06800"/>
<name>A0A4P8XY26_9FIRM</name>
<dbReference type="RefSeq" id="WP_138157157.1">
    <property type="nucleotide sequence ID" value="NZ_CP039381.1"/>
</dbReference>
<gene>
    <name evidence="1" type="ORF">E5Z56_06800</name>
</gene>
<dbReference type="Proteomes" id="UP000301475">
    <property type="component" value="Chromosome"/>
</dbReference>
<proteinExistence type="predicted"/>
<keyword evidence="2" id="KW-1185">Reference proteome</keyword>
<dbReference type="SUPFAM" id="SSF46785">
    <property type="entry name" value="Winged helix' DNA-binding domain"/>
    <property type="match status" value="1"/>
</dbReference>
<dbReference type="AlphaFoldDB" id="A0A4P8XY26"/>